<dbReference type="GO" id="GO:0016303">
    <property type="term" value="F:1-phosphatidylinositol-3-kinase activity"/>
    <property type="evidence" value="ECO:0007669"/>
    <property type="project" value="TreeGrafter"/>
</dbReference>
<evidence type="ECO:0000256" key="2">
    <source>
        <dbReference type="ARBA" id="ARBA00022777"/>
    </source>
</evidence>
<dbReference type="Gene3D" id="1.10.1070.11">
    <property type="entry name" value="Phosphatidylinositol 3-/4-kinase, catalytic domain"/>
    <property type="match status" value="1"/>
</dbReference>
<dbReference type="PROSITE" id="PS50290">
    <property type="entry name" value="PI3_4_KINASE_3"/>
    <property type="match status" value="1"/>
</dbReference>
<dbReference type="GO" id="GO:0048015">
    <property type="term" value="P:phosphatidylinositol-mediated signaling"/>
    <property type="evidence" value="ECO:0007669"/>
    <property type="project" value="TreeGrafter"/>
</dbReference>
<dbReference type="PANTHER" id="PTHR10048:SF7">
    <property type="entry name" value="PHOSPHATIDYLINOSITOL 3-KINASE CATALYTIC SUBUNIT TYPE 3"/>
    <property type="match status" value="1"/>
</dbReference>
<keyword evidence="1" id="KW-0808">Transferase</keyword>
<dbReference type="SUPFAM" id="SSF48371">
    <property type="entry name" value="ARM repeat"/>
    <property type="match status" value="1"/>
</dbReference>
<sequence>MESCSNSQATEATEVVVLEEDDLSGRITDDLASFLVKYATGYPKVANFLFWHLKVEAEATRKTDEALSMVYERLLHRLLHTLHRGTPEMKHQAESLRMQRQFVEDLKALMNEAKSKHNRRDLRQSALCTLLANARHMKELRGLHLPLDPSVRLASVMPDSAVLFNSAMMPVKLTFRTITGTDANKEYTLIFKQGDDLRQDQLVIQMFRLMDSLFKKDQLDLKLTPYAVLSTGVNEGFVQFVKARPLREIINTYKRYNTDSIKEAMKEARPDANGPMGIEADVVDNYVRSLAGYCVMCYVLGVGDRHLDNLLLCESGRLFHVDLDLYLDAIRNHYLHQ</sequence>
<dbReference type="Gene3D" id="1.25.40.70">
    <property type="entry name" value="Phosphatidylinositol 3-kinase, accessory domain (PIK)"/>
    <property type="match status" value="1"/>
</dbReference>
<dbReference type="GO" id="GO:0034271">
    <property type="term" value="C:phosphatidylinositol 3-kinase complex, class III, type I"/>
    <property type="evidence" value="ECO:0007669"/>
    <property type="project" value="TreeGrafter"/>
</dbReference>
<comment type="caution">
    <text evidence="4">The sequence shown here is derived from an EMBL/GenBank/DDBJ whole genome shotgun (WGS) entry which is preliminary data.</text>
</comment>
<dbReference type="PANTHER" id="PTHR10048">
    <property type="entry name" value="PHOSPHATIDYLINOSITOL KINASE"/>
    <property type="match status" value="1"/>
</dbReference>
<protein>
    <recommendedName>
        <fullName evidence="3">PI3K/PI4K catalytic domain-containing protein</fullName>
    </recommendedName>
</protein>
<feature type="domain" description="PI3K/PI4K catalytic" evidence="3">
    <location>
        <begin position="157"/>
        <end position="337"/>
    </location>
</feature>
<evidence type="ECO:0000259" key="3">
    <source>
        <dbReference type="PROSITE" id="PS50290"/>
    </source>
</evidence>
<evidence type="ECO:0000313" key="5">
    <source>
        <dbReference type="Proteomes" id="UP001196413"/>
    </source>
</evidence>
<dbReference type="GO" id="GO:0005768">
    <property type="term" value="C:endosome"/>
    <property type="evidence" value="ECO:0007669"/>
    <property type="project" value="TreeGrafter"/>
</dbReference>
<dbReference type="PROSITE" id="PS00915">
    <property type="entry name" value="PI3_4_KINASE_1"/>
    <property type="match status" value="1"/>
</dbReference>
<keyword evidence="2" id="KW-0418">Kinase</keyword>
<proteinExistence type="predicted"/>
<reference evidence="4" key="1">
    <citation type="submission" date="2021-06" db="EMBL/GenBank/DDBJ databases">
        <title>Parelaphostrongylus tenuis whole genome reference sequence.</title>
        <authorList>
            <person name="Garwood T.J."/>
            <person name="Larsen P.A."/>
            <person name="Fountain-Jones N.M."/>
            <person name="Garbe J.R."/>
            <person name="Macchietto M.G."/>
            <person name="Kania S.A."/>
            <person name="Gerhold R.W."/>
            <person name="Richards J.E."/>
            <person name="Wolf T.M."/>
        </authorList>
    </citation>
    <scope>NUCLEOTIDE SEQUENCE</scope>
    <source>
        <strain evidence="4">MNPRO001-30</strain>
        <tissue evidence="4">Meninges</tissue>
    </source>
</reference>
<dbReference type="GO" id="GO:0006897">
    <property type="term" value="P:endocytosis"/>
    <property type="evidence" value="ECO:0007669"/>
    <property type="project" value="TreeGrafter"/>
</dbReference>
<dbReference type="GO" id="GO:0000407">
    <property type="term" value="C:phagophore assembly site"/>
    <property type="evidence" value="ECO:0007669"/>
    <property type="project" value="TreeGrafter"/>
</dbReference>
<dbReference type="Gene3D" id="3.30.1010.10">
    <property type="entry name" value="Phosphatidylinositol 3-kinase Catalytic Subunit, Chain A, domain 4"/>
    <property type="match status" value="1"/>
</dbReference>
<organism evidence="4 5">
    <name type="scientific">Parelaphostrongylus tenuis</name>
    <name type="common">Meningeal worm</name>
    <dbReference type="NCBI Taxonomy" id="148309"/>
    <lineage>
        <taxon>Eukaryota</taxon>
        <taxon>Metazoa</taxon>
        <taxon>Ecdysozoa</taxon>
        <taxon>Nematoda</taxon>
        <taxon>Chromadorea</taxon>
        <taxon>Rhabditida</taxon>
        <taxon>Rhabditina</taxon>
        <taxon>Rhabditomorpha</taxon>
        <taxon>Strongyloidea</taxon>
        <taxon>Metastrongylidae</taxon>
        <taxon>Parelaphostrongylus</taxon>
    </lineage>
</organism>
<dbReference type="FunFam" id="3.30.1010.10:FF:000016">
    <property type="entry name" value="Phosphatidylinositol 3-kinase catalytic subunit type 3"/>
    <property type="match status" value="1"/>
</dbReference>
<dbReference type="Proteomes" id="UP001196413">
    <property type="component" value="Unassembled WGS sequence"/>
</dbReference>
<dbReference type="GO" id="GO:0005777">
    <property type="term" value="C:peroxisome"/>
    <property type="evidence" value="ECO:0007669"/>
    <property type="project" value="TreeGrafter"/>
</dbReference>
<accession>A0AAD5QYR6</accession>
<dbReference type="GO" id="GO:0034272">
    <property type="term" value="C:phosphatidylinositol 3-kinase complex, class III, type II"/>
    <property type="evidence" value="ECO:0007669"/>
    <property type="project" value="TreeGrafter"/>
</dbReference>
<dbReference type="InterPro" id="IPR000403">
    <property type="entry name" value="PI3/4_kinase_cat_dom"/>
</dbReference>
<dbReference type="InterPro" id="IPR016024">
    <property type="entry name" value="ARM-type_fold"/>
</dbReference>
<dbReference type="AlphaFoldDB" id="A0AAD5QYR6"/>
<dbReference type="InterPro" id="IPR036940">
    <property type="entry name" value="PI3/4_kinase_cat_sf"/>
</dbReference>
<dbReference type="InterPro" id="IPR018936">
    <property type="entry name" value="PI3/4_kinase_CS"/>
</dbReference>
<name>A0AAD5QYR6_PARTN</name>
<dbReference type="Pfam" id="PF00454">
    <property type="entry name" value="PI3_PI4_kinase"/>
    <property type="match status" value="1"/>
</dbReference>
<dbReference type="InterPro" id="IPR042236">
    <property type="entry name" value="PI3K_accessory_sf"/>
</dbReference>
<dbReference type="InterPro" id="IPR011009">
    <property type="entry name" value="Kinase-like_dom_sf"/>
</dbReference>
<dbReference type="SMART" id="SM00146">
    <property type="entry name" value="PI3Kc"/>
    <property type="match status" value="1"/>
</dbReference>
<dbReference type="PROSITE" id="PS00916">
    <property type="entry name" value="PI3_4_KINASE_2"/>
    <property type="match status" value="1"/>
</dbReference>
<evidence type="ECO:0000256" key="1">
    <source>
        <dbReference type="ARBA" id="ARBA00022679"/>
    </source>
</evidence>
<dbReference type="EMBL" id="JAHQIW010005530">
    <property type="protein sequence ID" value="KAJ1366331.1"/>
    <property type="molecule type" value="Genomic_DNA"/>
</dbReference>
<evidence type="ECO:0000313" key="4">
    <source>
        <dbReference type="EMBL" id="KAJ1366331.1"/>
    </source>
</evidence>
<dbReference type="InterPro" id="IPR015433">
    <property type="entry name" value="PI3/4_kinase"/>
</dbReference>
<dbReference type="GO" id="GO:0000045">
    <property type="term" value="P:autophagosome assembly"/>
    <property type="evidence" value="ECO:0007669"/>
    <property type="project" value="TreeGrafter"/>
</dbReference>
<dbReference type="SUPFAM" id="SSF56112">
    <property type="entry name" value="Protein kinase-like (PK-like)"/>
    <property type="match status" value="1"/>
</dbReference>
<gene>
    <name evidence="4" type="ORF">KIN20_026969</name>
</gene>
<keyword evidence="5" id="KW-1185">Reference proteome</keyword>